<reference evidence="7 8" key="1">
    <citation type="journal article" date="2017" name="Appl. Environ. Microbiol.">
        <title>Parallel evolution of two clades of a major Atlantic endemic Vibrio parahaemolyticus pathogen lineage by independent acquisition of related pathogenicity islands.</title>
        <authorList>
            <person name="Xu F."/>
            <person name="Gonzalez-Escalona N."/>
            <person name="Drees K.P."/>
            <person name="Sebra R.P."/>
            <person name="Cooper V.S."/>
            <person name="Jones S.H."/>
            <person name="Whistler C.A."/>
        </authorList>
    </citation>
    <scope>NUCLEOTIDE SEQUENCE [LARGE SCALE GENOMIC DNA]</scope>
    <source>
        <strain evidence="7 8">MAVP-3</strain>
    </source>
</reference>
<organism evidence="7 8">
    <name type="scientific">Vibrio parahaemolyticus</name>
    <dbReference type="NCBI Taxonomy" id="670"/>
    <lineage>
        <taxon>Bacteria</taxon>
        <taxon>Pseudomonadati</taxon>
        <taxon>Pseudomonadota</taxon>
        <taxon>Gammaproteobacteria</taxon>
        <taxon>Vibrionales</taxon>
        <taxon>Vibrionaceae</taxon>
        <taxon>Vibrio</taxon>
    </lineage>
</organism>
<dbReference type="Gene3D" id="3.30.590.10">
    <property type="entry name" value="Glutamine synthetase/guanido kinase, catalytic domain"/>
    <property type="match status" value="1"/>
</dbReference>
<evidence type="ECO:0000313" key="7">
    <source>
        <dbReference type="EMBL" id="OXE33965.1"/>
    </source>
</evidence>
<dbReference type="PANTHER" id="PTHR43785">
    <property type="entry name" value="GAMMA-GLUTAMYLPUTRESCINE SYNTHETASE"/>
    <property type="match status" value="1"/>
</dbReference>
<dbReference type="PROSITE" id="PS51987">
    <property type="entry name" value="GS_CATALYTIC"/>
    <property type="match status" value="1"/>
</dbReference>
<feature type="domain" description="GS catalytic" evidence="6">
    <location>
        <begin position="131"/>
        <end position="462"/>
    </location>
</feature>
<gene>
    <name evidence="7" type="ORF">CA163_04750</name>
</gene>
<evidence type="ECO:0000256" key="3">
    <source>
        <dbReference type="ARBA" id="ARBA00022842"/>
    </source>
</evidence>
<dbReference type="OMA" id="WAWAPVD"/>
<dbReference type="PROSITE" id="PS00181">
    <property type="entry name" value="GLNA_ATP"/>
    <property type="match status" value="1"/>
</dbReference>
<name>A0A227JHG5_VIBPH</name>
<sequence>MVISNFYSSGYLEKKMESYLQEVQNFKQKWPDIEFIDLIFTDINATPRGKRIPIDALEKLDKGVALPLSTITLDTKGNVVETAGLGEDLGEPDHLCYPISGTLMPTAKEQVGQLLLSMMDETGQHPNPLFIRNILASMLQTLHAKDQYPCVALELEFYLIDKTRGENGEPLTAINPTKKTREKDTEVYDLDGLDDYADFLTDLNRIALEQGLNTSGALSESAPGQFEINFNHSKDVLRACDEIIIAKRLIRQVAHQHGFDATFMAKPFGEQAGNGMHIHLSLVDKDGNNHFSQTDGQPSPFFYQTMAAMLSQTSDAMGLICPNVNSFRRFLPGAYVPTKADWGENHRGVALRVPISDSKNRRIEHRIAGADVNPYILAAVVLSAVLASDNYTKDQCPPTLSDDAVELPLRMSEALERLEHSELAQYISQDFIDLYLACKRSELAEFERAITPLEIDWMLHSA</sequence>
<keyword evidence="2" id="KW-0436">Ligase</keyword>
<dbReference type="InterPro" id="IPR014746">
    <property type="entry name" value="Gln_synth/guanido_kin_cat_dom"/>
</dbReference>
<comment type="cofactor">
    <cofactor evidence="1">
        <name>Mg(2+)</name>
        <dbReference type="ChEBI" id="CHEBI:18420"/>
    </cofactor>
</comment>
<dbReference type="PANTHER" id="PTHR43785:SF12">
    <property type="entry name" value="TYPE-1 GLUTAMINE SYNTHETASE 2"/>
    <property type="match status" value="1"/>
</dbReference>
<comment type="caution">
    <text evidence="7">The sequence shown here is derived from an EMBL/GenBank/DDBJ whole genome shotgun (WGS) entry which is preliminary data.</text>
</comment>
<keyword evidence="3" id="KW-0460">Magnesium</keyword>
<dbReference type="SUPFAM" id="SSF55931">
    <property type="entry name" value="Glutamine synthetase/guanido kinase"/>
    <property type="match status" value="1"/>
</dbReference>
<dbReference type="SMART" id="SM01230">
    <property type="entry name" value="Gln-synt_C"/>
    <property type="match status" value="1"/>
</dbReference>
<proteinExistence type="inferred from homology"/>
<accession>A0A227JHG5</accession>
<dbReference type="InterPro" id="IPR036651">
    <property type="entry name" value="Gln_synt_N_sf"/>
</dbReference>
<dbReference type="InterPro" id="IPR027303">
    <property type="entry name" value="Gln_synth_gly_rich_site"/>
</dbReference>
<evidence type="ECO:0000256" key="4">
    <source>
        <dbReference type="PROSITE-ProRule" id="PRU01331"/>
    </source>
</evidence>
<dbReference type="Proteomes" id="UP000214596">
    <property type="component" value="Unassembled WGS sequence"/>
</dbReference>
<dbReference type="GO" id="GO:0004356">
    <property type="term" value="F:glutamine synthetase activity"/>
    <property type="evidence" value="ECO:0007669"/>
    <property type="project" value="InterPro"/>
</dbReference>
<evidence type="ECO:0000259" key="6">
    <source>
        <dbReference type="PROSITE" id="PS51987"/>
    </source>
</evidence>
<dbReference type="GO" id="GO:0006598">
    <property type="term" value="P:polyamine catabolic process"/>
    <property type="evidence" value="ECO:0007669"/>
    <property type="project" value="TreeGrafter"/>
</dbReference>
<dbReference type="SUPFAM" id="SSF54368">
    <property type="entry name" value="Glutamine synthetase, N-terminal domain"/>
    <property type="match status" value="1"/>
</dbReference>
<dbReference type="GO" id="GO:0006542">
    <property type="term" value="P:glutamine biosynthetic process"/>
    <property type="evidence" value="ECO:0007669"/>
    <property type="project" value="InterPro"/>
</dbReference>
<dbReference type="InterPro" id="IPR008146">
    <property type="entry name" value="Gln_synth_cat_dom"/>
</dbReference>
<dbReference type="EMBL" id="NIXT01000159">
    <property type="protein sequence ID" value="OXE33965.1"/>
    <property type="molecule type" value="Genomic_DNA"/>
</dbReference>
<protein>
    <submittedName>
        <fullName evidence="7">Glutamine synthetase</fullName>
    </submittedName>
</protein>
<dbReference type="STRING" id="670.ACZ92_17220"/>
<evidence type="ECO:0000313" key="8">
    <source>
        <dbReference type="Proteomes" id="UP000214596"/>
    </source>
</evidence>
<dbReference type="Pfam" id="PF00120">
    <property type="entry name" value="Gln-synt_C"/>
    <property type="match status" value="1"/>
</dbReference>
<evidence type="ECO:0000256" key="5">
    <source>
        <dbReference type="RuleBase" id="RU000384"/>
    </source>
</evidence>
<dbReference type="AlphaFoldDB" id="A0A227JHG5"/>
<evidence type="ECO:0000256" key="1">
    <source>
        <dbReference type="ARBA" id="ARBA00001946"/>
    </source>
</evidence>
<evidence type="ECO:0000256" key="2">
    <source>
        <dbReference type="ARBA" id="ARBA00022598"/>
    </source>
</evidence>
<comment type="similarity">
    <text evidence="4 5">Belongs to the glutamine synthetase family.</text>
</comment>